<dbReference type="InterPro" id="IPR015655">
    <property type="entry name" value="PP2C"/>
</dbReference>
<sequence>MITFGTYSDQGLRDSQQDAHHVTFNRDTGQWAAALADGFGPETDVAEAAQEAATTAAIKAIPYDPYVALGEAATRLHRDYDGDCVMVVASQYTPNDAIDVAWVGDCRAYTWVGGELTQLTRDHNEAQELLDAGAPDEFARKRRNVVTTSVARSFESEYGTRSAAAPELVLLTTDGVHDVLGSDEITEVVRRFDTDPEVCAQALVEAARETDAGRPEAERSGDNATAVVLRL</sequence>
<evidence type="ECO:0000313" key="3">
    <source>
        <dbReference type="Proteomes" id="UP001055940"/>
    </source>
</evidence>
<dbReference type="SUPFAM" id="SSF81606">
    <property type="entry name" value="PP2C-like"/>
    <property type="match status" value="1"/>
</dbReference>
<evidence type="ECO:0000313" key="2">
    <source>
        <dbReference type="EMBL" id="USY21794.1"/>
    </source>
</evidence>
<feature type="domain" description="PPM-type phosphatase" evidence="1">
    <location>
        <begin position="3"/>
        <end position="231"/>
    </location>
</feature>
<gene>
    <name evidence="2" type="ORF">NE857_09385</name>
</gene>
<organism evidence="2 3">
    <name type="scientific">Nocardiopsis exhalans</name>
    <dbReference type="NCBI Taxonomy" id="163604"/>
    <lineage>
        <taxon>Bacteria</taxon>
        <taxon>Bacillati</taxon>
        <taxon>Actinomycetota</taxon>
        <taxon>Actinomycetes</taxon>
        <taxon>Streptosporangiales</taxon>
        <taxon>Nocardiopsidaceae</taxon>
        <taxon>Nocardiopsis</taxon>
    </lineage>
</organism>
<evidence type="ECO:0000259" key="1">
    <source>
        <dbReference type="PROSITE" id="PS51746"/>
    </source>
</evidence>
<name>A0ABY5DBS4_9ACTN</name>
<dbReference type="EMBL" id="CP099837">
    <property type="protein sequence ID" value="USY21794.1"/>
    <property type="molecule type" value="Genomic_DNA"/>
</dbReference>
<dbReference type="RefSeq" id="WP_254420633.1">
    <property type="nucleotide sequence ID" value="NZ_BAAAJB010000058.1"/>
</dbReference>
<accession>A0ABY5DBS4</accession>
<proteinExistence type="predicted"/>
<dbReference type="CDD" id="cd00143">
    <property type="entry name" value="PP2Cc"/>
    <property type="match status" value="1"/>
</dbReference>
<dbReference type="SMART" id="SM00332">
    <property type="entry name" value="PP2Cc"/>
    <property type="match status" value="1"/>
</dbReference>
<dbReference type="InterPro" id="IPR036457">
    <property type="entry name" value="PPM-type-like_dom_sf"/>
</dbReference>
<dbReference type="PROSITE" id="PS51746">
    <property type="entry name" value="PPM_2"/>
    <property type="match status" value="1"/>
</dbReference>
<dbReference type="InterPro" id="IPR001932">
    <property type="entry name" value="PPM-type_phosphatase-like_dom"/>
</dbReference>
<dbReference type="PANTHER" id="PTHR47992">
    <property type="entry name" value="PROTEIN PHOSPHATASE"/>
    <property type="match status" value="1"/>
</dbReference>
<dbReference type="Proteomes" id="UP001055940">
    <property type="component" value="Chromosome"/>
</dbReference>
<reference evidence="2" key="1">
    <citation type="submission" date="2022-06" db="EMBL/GenBank/DDBJ databases">
        <authorList>
            <person name="Ping M."/>
        </authorList>
    </citation>
    <scope>NUCLEOTIDE SEQUENCE</scope>
    <source>
        <strain evidence="2">JCM11759T</strain>
    </source>
</reference>
<protein>
    <submittedName>
        <fullName evidence="2">Protein phosphatase 2C domain-containing protein</fullName>
    </submittedName>
</protein>
<dbReference type="SMART" id="SM00331">
    <property type="entry name" value="PP2C_SIG"/>
    <property type="match status" value="1"/>
</dbReference>
<dbReference type="Gene3D" id="3.60.40.10">
    <property type="entry name" value="PPM-type phosphatase domain"/>
    <property type="match status" value="1"/>
</dbReference>
<keyword evidence="3" id="KW-1185">Reference proteome</keyword>